<dbReference type="Pfam" id="PF00789">
    <property type="entry name" value="UBX"/>
    <property type="match status" value="1"/>
</dbReference>
<dbReference type="AlphaFoldDB" id="A0A5C5FTM5"/>
<feature type="region of interest" description="Disordered" evidence="1">
    <location>
        <begin position="246"/>
        <end position="308"/>
    </location>
</feature>
<proteinExistence type="predicted"/>
<name>A0A5C5FTM5_9BASI</name>
<dbReference type="OrthoDB" id="440781at2759"/>
<dbReference type="GO" id="GO:0005634">
    <property type="term" value="C:nucleus"/>
    <property type="evidence" value="ECO:0007669"/>
    <property type="project" value="TreeGrafter"/>
</dbReference>
<gene>
    <name evidence="3" type="ORF">DMC30DRAFT_417667</name>
</gene>
<feature type="compositionally biased region" description="Polar residues" evidence="1">
    <location>
        <begin position="1"/>
        <end position="10"/>
    </location>
</feature>
<dbReference type="GO" id="GO:0012506">
    <property type="term" value="C:vesicle membrane"/>
    <property type="evidence" value="ECO:0007669"/>
    <property type="project" value="TreeGrafter"/>
</dbReference>
<feature type="region of interest" description="Disordered" evidence="1">
    <location>
        <begin position="1"/>
        <end position="43"/>
    </location>
</feature>
<dbReference type="STRING" id="5288.A0A5C5FTM5"/>
<dbReference type="Proteomes" id="UP000311382">
    <property type="component" value="Unassembled WGS sequence"/>
</dbReference>
<dbReference type="GO" id="GO:0006886">
    <property type="term" value="P:intracellular protein transport"/>
    <property type="evidence" value="ECO:0007669"/>
    <property type="project" value="TreeGrafter"/>
</dbReference>
<organism evidence="3 4">
    <name type="scientific">Rhodotorula diobovata</name>
    <dbReference type="NCBI Taxonomy" id="5288"/>
    <lineage>
        <taxon>Eukaryota</taxon>
        <taxon>Fungi</taxon>
        <taxon>Dikarya</taxon>
        <taxon>Basidiomycota</taxon>
        <taxon>Pucciniomycotina</taxon>
        <taxon>Microbotryomycetes</taxon>
        <taxon>Sporidiobolales</taxon>
        <taxon>Sporidiobolaceae</taxon>
        <taxon>Rhodotorula</taxon>
    </lineage>
</organism>
<dbReference type="PROSITE" id="PS50033">
    <property type="entry name" value="UBX"/>
    <property type="match status" value="1"/>
</dbReference>
<comment type="caution">
    <text evidence="3">The sequence shown here is derived from an EMBL/GenBank/DDBJ whole genome shotgun (WGS) entry which is preliminary data.</text>
</comment>
<dbReference type="GO" id="GO:0005737">
    <property type="term" value="C:cytoplasm"/>
    <property type="evidence" value="ECO:0007669"/>
    <property type="project" value="TreeGrafter"/>
</dbReference>
<evidence type="ECO:0000256" key="1">
    <source>
        <dbReference type="SAM" id="MobiDB-lite"/>
    </source>
</evidence>
<feature type="compositionally biased region" description="Basic and acidic residues" evidence="1">
    <location>
        <begin position="266"/>
        <end position="279"/>
    </location>
</feature>
<evidence type="ECO:0000313" key="3">
    <source>
        <dbReference type="EMBL" id="TNY19659.1"/>
    </source>
</evidence>
<dbReference type="Gene3D" id="3.10.20.90">
    <property type="entry name" value="Phosphatidylinositol 3-kinase Catalytic Subunit, Chain A, domain 1"/>
    <property type="match status" value="1"/>
</dbReference>
<dbReference type="PANTHER" id="PTHR46467">
    <property type="entry name" value="TETHER CONTAINING UBX DOMAIN FOR GLUT4"/>
    <property type="match status" value="1"/>
</dbReference>
<dbReference type="PANTHER" id="PTHR46467:SF1">
    <property type="entry name" value="TETHER CONTAINING UBX DOMAIN FOR GLUT4"/>
    <property type="match status" value="1"/>
</dbReference>
<dbReference type="SMART" id="SM00166">
    <property type="entry name" value="UBX"/>
    <property type="match status" value="1"/>
</dbReference>
<dbReference type="EMBL" id="SOZI01000088">
    <property type="protein sequence ID" value="TNY19659.1"/>
    <property type="molecule type" value="Genomic_DNA"/>
</dbReference>
<accession>A0A5C5FTM5</accession>
<dbReference type="InterPro" id="IPR001012">
    <property type="entry name" value="UBX_dom"/>
</dbReference>
<keyword evidence="4" id="KW-1185">Reference proteome</keyword>
<sequence length="308" mass="34093">MSQEPITMSSRMPGDAVASTPQPQPQPGPAKTVILTSVHPTDPSKQRAFEYRYYAAPSSSSQGPSALSRSLLDLPESYFSPTPSELQHAHHSHVKRTHDLVDRPLLTQKLRDQQLRQHERDRAQRWPLTRIRVRWPDRSLLEGVFPSSDKLVHLYEFVRLALADDVRDCPFVLYQSPPRTEYRRSAPHLKGKSLLDLHLAPSSALYLKFEPSPSLGFPPARVDALNDPARGPPLVEALRSAVAVLPPPLTFDPRGEGGGEGEGEGDEARRKRDKEDRIRRLLSGGGGKGGAGGVAPSWMKLGKDAHKK</sequence>
<feature type="compositionally biased region" description="Gly residues" evidence="1">
    <location>
        <begin position="283"/>
        <end position="293"/>
    </location>
</feature>
<feature type="domain" description="UBX" evidence="2">
    <location>
        <begin position="124"/>
        <end position="207"/>
    </location>
</feature>
<reference evidence="3 4" key="1">
    <citation type="submission" date="2019-03" db="EMBL/GenBank/DDBJ databases">
        <title>Rhodosporidium diobovatum UCD-FST 08-225 genome sequencing, assembly, and annotation.</title>
        <authorList>
            <person name="Fakankun I.U."/>
            <person name="Fristensky B."/>
            <person name="Levin D.B."/>
        </authorList>
    </citation>
    <scope>NUCLEOTIDE SEQUENCE [LARGE SCALE GENOMIC DNA]</scope>
    <source>
        <strain evidence="3 4">UCD-FST 08-225</strain>
    </source>
</reference>
<evidence type="ECO:0000313" key="4">
    <source>
        <dbReference type="Proteomes" id="UP000311382"/>
    </source>
</evidence>
<protein>
    <recommendedName>
        <fullName evidence="2">UBX domain-containing protein</fullName>
    </recommendedName>
</protein>
<evidence type="ECO:0000259" key="2">
    <source>
        <dbReference type="PROSITE" id="PS50033"/>
    </source>
</evidence>
<dbReference type="SUPFAM" id="SSF54236">
    <property type="entry name" value="Ubiquitin-like"/>
    <property type="match status" value="1"/>
</dbReference>
<dbReference type="InterPro" id="IPR029071">
    <property type="entry name" value="Ubiquitin-like_domsf"/>
</dbReference>